<keyword evidence="2" id="KW-1185">Reference proteome</keyword>
<reference evidence="1 2" key="1">
    <citation type="journal article" date="2018" name="ISME J.">
        <title>Endosymbiont genomes yield clues of tubeworm success.</title>
        <authorList>
            <person name="Li Y."/>
            <person name="Liles M.R."/>
            <person name="Halanych K.M."/>
        </authorList>
    </citation>
    <scope>NUCLEOTIDE SEQUENCE [LARGE SCALE GENOMIC DNA]</scope>
    <source>
        <strain evidence="1">A1464</strain>
    </source>
</reference>
<dbReference type="EMBL" id="QFXC01000007">
    <property type="protein sequence ID" value="RDH84956.1"/>
    <property type="molecule type" value="Genomic_DNA"/>
</dbReference>
<gene>
    <name evidence="1" type="ORF">DIZ80_05695</name>
</gene>
<dbReference type="AlphaFoldDB" id="A0A370DLB9"/>
<evidence type="ECO:0000313" key="1">
    <source>
        <dbReference type="EMBL" id="RDH84956.1"/>
    </source>
</evidence>
<dbReference type="Proteomes" id="UP000254266">
    <property type="component" value="Unassembled WGS sequence"/>
</dbReference>
<name>A0A370DLB9_9GAMM</name>
<evidence type="ECO:0000313" key="2">
    <source>
        <dbReference type="Proteomes" id="UP000254266"/>
    </source>
</evidence>
<organism evidence="1 2">
    <name type="scientific">endosymbiont of Galathealinum brachiosum</name>
    <dbReference type="NCBI Taxonomy" id="2200906"/>
    <lineage>
        <taxon>Bacteria</taxon>
        <taxon>Pseudomonadati</taxon>
        <taxon>Pseudomonadota</taxon>
        <taxon>Gammaproteobacteria</taxon>
        <taxon>sulfur-oxidizing symbionts</taxon>
    </lineage>
</organism>
<sequence>MKKVLLFIIVSQLIACSSDYSPNEKMLAFKKEMTVDQAKEILQKRVWAGKESQGICGSRGFWYDENSDMLVHDDKIYMLAHERGRQLKKQIQNFDDIVVFEKQYYEYDFKFNSISNVFIYDDPLLLPYFPGCNKKELNKGYFIIDLFKDKLTNLKFITRSGDFDKTMAALAILMPEKKVVLK</sequence>
<accession>A0A370DLB9</accession>
<proteinExistence type="predicted"/>
<protein>
    <submittedName>
        <fullName evidence="1">Uncharacterized protein</fullName>
    </submittedName>
</protein>
<comment type="caution">
    <text evidence="1">The sequence shown here is derived from an EMBL/GenBank/DDBJ whole genome shotgun (WGS) entry which is preliminary data.</text>
</comment>